<dbReference type="Gene3D" id="1.25.40.1030">
    <property type="match status" value="1"/>
</dbReference>
<feature type="compositionally biased region" description="Basic and acidic residues" evidence="11">
    <location>
        <begin position="89"/>
        <end position="100"/>
    </location>
</feature>
<comment type="caution">
    <text evidence="15">The sequence shown here is derived from an EMBL/GenBank/DDBJ whole genome shotgun (WGS) entry which is preliminary data.</text>
</comment>
<feature type="compositionally biased region" description="Low complexity" evidence="11">
    <location>
        <begin position="1924"/>
        <end position="1934"/>
    </location>
</feature>
<feature type="compositionally biased region" description="Low complexity" evidence="11">
    <location>
        <begin position="799"/>
        <end position="821"/>
    </location>
</feature>
<evidence type="ECO:0000256" key="9">
    <source>
        <dbReference type="ARBA" id="ARBA00024687"/>
    </source>
</evidence>
<evidence type="ECO:0000313" key="15">
    <source>
        <dbReference type="EMBL" id="KAJ4389349.1"/>
    </source>
</evidence>
<evidence type="ECO:0000256" key="3">
    <source>
        <dbReference type="ARBA" id="ARBA00022448"/>
    </source>
</evidence>
<feature type="region of interest" description="Disordered" evidence="11">
    <location>
        <begin position="1541"/>
        <end position="1587"/>
    </location>
</feature>
<dbReference type="Proteomes" id="UP001140453">
    <property type="component" value="Unassembled WGS sequence"/>
</dbReference>
<dbReference type="FunFam" id="1.25.40.1030:FF:000008">
    <property type="entry name" value="Protein transport protein sec16"/>
    <property type="match status" value="1"/>
</dbReference>
<evidence type="ECO:0000256" key="6">
    <source>
        <dbReference type="ARBA" id="ARBA00022927"/>
    </source>
</evidence>
<feature type="compositionally biased region" description="Basic and acidic residues" evidence="11">
    <location>
        <begin position="1841"/>
        <end position="1872"/>
    </location>
</feature>
<evidence type="ECO:0000256" key="5">
    <source>
        <dbReference type="ARBA" id="ARBA00022892"/>
    </source>
</evidence>
<feature type="compositionally biased region" description="Low complexity" evidence="11">
    <location>
        <begin position="673"/>
        <end position="683"/>
    </location>
</feature>
<feature type="region of interest" description="Disordered" evidence="11">
    <location>
        <begin position="352"/>
        <end position="473"/>
    </location>
</feature>
<feature type="compositionally biased region" description="Polar residues" evidence="11">
    <location>
        <begin position="1687"/>
        <end position="1729"/>
    </location>
</feature>
<keyword evidence="7 10" id="KW-0072">Autophagy</keyword>
<dbReference type="InterPro" id="IPR024468">
    <property type="entry name" value="Sec16_N"/>
</dbReference>
<comment type="subcellular location">
    <subcellularLocation>
        <location evidence="1">Endoplasmic reticulum membrane</location>
        <topology evidence="1">Peripheral membrane protein</topology>
        <orientation evidence="1">Cytoplasmic side</orientation>
    </subcellularLocation>
</comment>
<accession>A0A9W8YQJ1</accession>
<dbReference type="EMBL" id="JAPEVB010000004">
    <property type="protein sequence ID" value="KAJ4389349.1"/>
    <property type="molecule type" value="Genomic_DNA"/>
</dbReference>
<feature type="region of interest" description="Disordered" evidence="11">
    <location>
        <begin position="1"/>
        <end position="272"/>
    </location>
</feature>
<feature type="region of interest" description="Disordered" evidence="11">
    <location>
        <begin position="293"/>
        <end position="336"/>
    </location>
</feature>
<feature type="domain" description="Sec16 central conserved" evidence="13">
    <location>
        <begin position="1059"/>
        <end position="1177"/>
    </location>
</feature>
<keyword evidence="8 10" id="KW-0472">Membrane</keyword>
<feature type="compositionally biased region" description="Low complexity" evidence="11">
    <location>
        <begin position="103"/>
        <end position="113"/>
    </location>
</feature>
<evidence type="ECO:0000256" key="7">
    <source>
        <dbReference type="ARBA" id="ARBA00023006"/>
    </source>
</evidence>
<sequence length="2054" mass="217151">MSGDAPSASWHPAFMPHTDANITPNLETIDQTPPNPSPKIAESEQPVAAAPRELLNTSEGQSSGGDEWFPDYEAGSPWKSPEEGEAQLQEEKIEIEHAEAEPEAAPEAAPDIPQDQESTQLVEQVVHEPEPAPSDEQTEATRAPQQVAPEVELEPTAQTVVSEELVKSDAQQEEKATDEAVETAPATDIVPNQGHVAEEGQVPSGPSHFSKDSFARTVSQEPNLEDDDDETPWSLPRADTDLFKFMPPNTRTNSFPVVPQLDSHQHHGHVRQLSTNQAEDIVNEIEHESENLEFEDGSASHGGNALQQDNFWGDDDAEASFPAQLGGDIQNPDEEASDARFAEGLPLISHDQADGAEDRKEAMAHDPFAEDGSGEGDDFFAQIGGNADSSDQPEFIPGQLDRKSTMQVLGDLNGADNNGAGGKLNSTLEEDEDELLEDSPVPEPAAEPQVEDTTTAVEDTNLKPPEAQGEDLAAKWSQAFAEDEDDDFLLEDHAAEETEEGKTVDPSAFFVDDDEGFLEDTEEQEAPPAAIVQPPSSASNSIPPPTGASNKYLPVAAAQPTGLTRQPSNPYFPTAPPTIPQPQILAPVAPMAPGAASPYAMQSSQPPTSTPYGAPPPRPVVNKGQSFADKSKGGYQSPYDLPMEVVKPRKRASMQQLPRATSSAPPPGPPTVPRSSSTGTPGLQGPPPQGPPQLQSSGSFTSPPSSNHSGQSPSLSKPPQQLNSKTGFFEELPLSSKPRPGSRTSNRSQPSPMQASFNGPPQTTLPSPLSMPTPPQEPSLNGSSATPDIPKLVPPAPKNPYAALPAAAAASAPSVVPPTVSRYSPASSQGPASNGSIPPPSRYSPAPAAQRVASYGPNATTQPAALPHLPRTSSPLAHFEARPVASHSEPPPQLSRGPSSLYEPRLNRMSSLPPTREVEEEDTTAPARAPPPPTSQIPPRTRQNAPPPLDSHNMSPPKRRISYGPVPVGAEATPIPPPRSQTGSPGAMYGLRSPIKASETVGRPSSAHGQAIPTLASALSHPDPAPMTATRPRGFSQKLNLIPPTDGRELDILQRWKGVPLISWGVGGNLVTSFPVDVPRYGMNQVGPMIVRSPGEVKVKTIKDVQPLEDRLANFPGPLKGKSKKKETLAWLTAGIEELEKSLPNPGFQTQLSHEDKRAAERILLWKVLRVMVENDGMLEGNPTVNKAVRDVLSLASTAQDIASPVQADVPSLGGFAGESSTTQMQPDSVDSGTIERLKKSLLAGEREKAVWDAADKRLWGHALLIANTVSPDLYHKVSQEFIKKEVNFPGHNNESLAALYSVLSGNHEESVDELVPVHARAGVQMVGTTTGPASGSGMDGLEKWRETLTLILSNRSTGDAQALNALGNLLSGYGRAEAAHICFLFARSATVFGGLDDPRSQFVLVGADHRTQSQQFFKETEALLLSEVYEYGLSLTGTPSLANGVPHLSVYKLQHAMTLAEHGFRDKALQYCDMILKDMSAQTRRSPYHHVVLESAVEDLRQRILQAPNKEGSNSWISKPSMDKVSSSVWSRFNKFVAGDDADAPGQGSPKFGEESGPFAGLQGGTPTVSRPPSAGGATGMDMFSSPNGYPGAASLAPNTSPVLTRTASRYAPGAAQSPAAASPYEPVSSYTPSGRSSMERTSGEYSRSPYEPRRSSDFATGPAGGYIPAHVAAPAQALPDPALGISNNSPYLPAPQTINTTAAPPNTSHTSGPQTPSTYTPYSQQSPYAPVANNASPYAPGAPVTNDKPAVGDGQSYGYGPTSLNTVPDEPVQADEVAESTGGYEPPSFQPYGYEPPSYQPDAETGASENEDEAKPKKKSFMDDDDDNFPSMSASQTVDKSKSQKDKENEELFRKAAEEDAKRAEEEKAAKAKKGWGFGGWFGGGKKDSLDSASPNKPVRAKLGEKSSFVYDPEQKRWVNKAAGAEAQAPVAATPPPPRAMPRSASAMPPSSGTPPPPAAGGGLAPPPNPRTVSLPAPSSGSPTIPGSATPPMMRSASGTSNGPPSAPPSRPATSMSNASSIDDLLGAAAPRKGGARGKKKGGGRYVDVMAK</sequence>
<evidence type="ECO:0000256" key="10">
    <source>
        <dbReference type="RuleBase" id="RU364101"/>
    </source>
</evidence>
<dbReference type="Pfam" id="PF12931">
    <property type="entry name" value="TPR_Sec16"/>
    <property type="match status" value="1"/>
</dbReference>
<dbReference type="InterPro" id="IPR024298">
    <property type="entry name" value="Sec16_Sec23-bd"/>
</dbReference>
<dbReference type="PANTHER" id="PTHR13402">
    <property type="entry name" value="RGPR-RELATED"/>
    <property type="match status" value="1"/>
</dbReference>
<organism evidence="15 16">
    <name type="scientific">Gnomoniopsis smithogilvyi</name>
    <dbReference type="NCBI Taxonomy" id="1191159"/>
    <lineage>
        <taxon>Eukaryota</taxon>
        <taxon>Fungi</taxon>
        <taxon>Dikarya</taxon>
        <taxon>Ascomycota</taxon>
        <taxon>Pezizomycotina</taxon>
        <taxon>Sordariomycetes</taxon>
        <taxon>Sordariomycetidae</taxon>
        <taxon>Diaporthales</taxon>
        <taxon>Gnomoniaceae</taxon>
        <taxon>Gnomoniopsis</taxon>
    </lineage>
</organism>
<reference evidence="15" key="1">
    <citation type="submission" date="2022-10" db="EMBL/GenBank/DDBJ databases">
        <title>Tapping the CABI collections for fungal endophytes: first genome assemblies for Collariella, Neodidymelliopsis, Ascochyta clinopodiicola, Didymella pomorum, Didymosphaeria variabile, Neocosmospora piperis and Neocucurbitaria cava.</title>
        <authorList>
            <person name="Hill R."/>
        </authorList>
    </citation>
    <scope>NUCLEOTIDE SEQUENCE</scope>
    <source>
        <strain evidence="15">IMI 355082</strain>
    </source>
</reference>
<feature type="region of interest" description="Disordered" evidence="11">
    <location>
        <begin position="518"/>
        <end position="985"/>
    </location>
</feature>
<dbReference type="InterPro" id="IPR024340">
    <property type="entry name" value="Sec16_CCD"/>
</dbReference>
<keyword evidence="3 10" id="KW-0813">Transport</keyword>
<dbReference type="GO" id="GO:0016192">
    <property type="term" value="P:vesicle-mediated transport"/>
    <property type="evidence" value="ECO:0007669"/>
    <property type="project" value="UniProtKB-KW"/>
</dbReference>
<feature type="compositionally biased region" description="Polar residues" evidence="11">
    <location>
        <begin position="20"/>
        <end position="32"/>
    </location>
</feature>
<feature type="region of interest" description="Disordered" evidence="11">
    <location>
        <begin position="1017"/>
        <end position="1036"/>
    </location>
</feature>
<feature type="compositionally biased region" description="Polar residues" evidence="11">
    <location>
        <begin position="561"/>
        <end position="571"/>
    </location>
</feature>
<dbReference type="CDD" id="cd09233">
    <property type="entry name" value="ACE1-Sec16-like"/>
    <property type="match status" value="1"/>
</dbReference>
<evidence type="ECO:0000313" key="16">
    <source>
        <dbReference type="Proteomes" id="UP001140453"/>
    </source>
</evidence>
<feature type="compositionally biased region" description="Low complexity" evidence="11">
    <location>
        <begin position="692"/>
        <end position="710"/>
    </location>
</feature>
<keyword evidence="6 10" id="KW-0653">Protein transport</keyword>
<keyword evidence="5 10" id="KW-0931">ER-Golgi transport</keyword>
<dbReference type="GO" id="GO:0070973">
    <property type="term" value="P:protein localization to endoplasmic reticulum exit site"/>
    <property type="evidence" value="ECO:0007669"/>
    <property type="project" value="TreeGrafter"/>
</dbReference>
<dbReference type="Pfam" id="PF12935">
    <property type="entry name" value="Sec16_N"/>
    <property type="match status" value="1"/>
</dbReference>
<keyword evidence="4 10" id="KW-0256">Endoplasmic reticulum</keyword>
<feature type="compositionally biased region" description="Low complexity" evidence="11">
    <location>
        <begin position="1613"/>
        <end position="1625"/>
    </location>
</feature>
<evidence type="ECO:0000259" key="12">
    <source>
        <dbReference type="Pfam" id="PF12931"/>
    </source>
</evidence>
<feature type="compositionally biased region" description="Basic and acidic residues" evidence="11">
    <location>
        <begin position="352"/>
        <end position="368"/>
    </location>
</feature>
<feature type="compositionally biased region" description="Low complexity" evidence="11">
    <location>
        <begin position="409"/>
        <end position="418"/>
    </location>
</feature>
<comment type="function">
    <text evidence="9 10">Involved in the initiation of assembly of the COPII coat required for the formation of transport vesicles from the endoplasmic reticulum (ER) and the selection of cargo molecules. Also involved in autophagy.</text>
</comment>
<dbReference type="GO" id="GO:0007030">
    <property type="term" value="P:Golgi organization"/>
    <property type="evidence" value="ECO:0007669"/>
    <property type="project" value="TreeGrafter"/>
</dbReference>
<feature type="compositionally biased region" description="Acidic residues" evidence="11">
    <location>
        <begin position="428"/>
        <end position="437"/>
    </location>
</feature>
<gene>
    <name evidence="15" type="primary">SEC16</name>
    <name evidence="15" type="ORF">N0V93_006816</name>
</gene>
<feature type="region of interest" description="Disordered" evidence="11">
    <location>
        <begin position="1613"/>
        <end position="1669"/>
    </location>
</feature>
<feature type="compositionally biased region" description="Low complexity" evidence="11">
    <location>
        <begin position="1943"/>
        <end position="1953"/>
    </location>
</feature>
<evidence type="ECO:0000259" key="13">
    <source>
        <dbReference type="Pfam" id="PF12932"/>
    </source>
</evidence>
<dbReference type="GO" id="GO:0005789">
    <property type="term" value="C:endoplasmic reticulum membrane"/>
    <property type="evidence" value="ECO:0007669"/>
    <property type="project" value="UniProtKB-SubCell"/>
</dbReference>
<evidence type="ECO:0000259" key="14">
    <source>
        <dbReference type="Pfam" id="PF12935"/>
    </source>
</evidence>
<feature type="domain" description="Sec16 Sec23-binding" evidence="12">
    <location>
        <begin position="1239"/>
        <end position="1541"/>
    </location>
</feature>
<comment type="similarity">
    <text evidence="2 10">Belongs to the SEC16 family.</text>
</comment>
<feature type="compositionally biased region" description="Pro residues" evidence="11">
    <location>
        <begin position="1954"/>
        <end position="1972"/>
    </location>
</feature>
<feature type="region of interest" description="Disordered" evidence="11">
    <location>
        <begin position="1681"/>
        <end position="2054"/>
    </location>
</feature>
<feature type="compositionally biased region" description="Basic residues" evidence="11">
    <location>
        <begin position="2036"/>
        <end position="2045"/>
    </location>
</feature>
<dbReference type="OrthoDB" id="8918678at2759"/>
<dbReference type="GO" id="GO:0015031">
    <property type="term" value="P:protein transport"/>
    <property type="evidence" value="ECO:0007669"/>
    <property type="project" value="UniProtKB-KW"/>
</dbReference>
<evidence type="ECO:0000256" key="8">
    <source>
        <dbReference type="ARBA" id="ARBA00023136"/>
    </source>
</evidence>
<feature type="compositionally biased region" description="Basic and acidic residues" evidence="11">
    <location>
        <begin position="164"/>
        <end position="178"/>
    </location>
</feature>
<protein>
    <recommendedName>
        <fullName evidence="10">Protein transport protein sec16</fullName>
    </recommendedName>
</protein>
<feature type="compositionally biased region" description="Polar residues" evidence="11">
    <location>
        <begin position="742"/>
        <end position="759"/>
    </location>
</feature>
<feature type="compositionally biased region" description="Polar residues" evidence="11">
    <location>
        <begin position="1979"/>
        <end position="1989"/>
    </location>
</feature>
<evidence type="ECO:0000256" key="11">
    <source>
        <dbReference type="SAM" id="MobiDB-lite"/>
    </source>
</evidence>
<feature type="compositionally biased region" description="Polar residues" evidence="11">
    <location>
        <begin position="822"/>
        <end position="835"/>
    </location>
</feature>
<name>A0A9W8YQJ1_9PEZI</name>
<dbReference type="Pfam" id="PF12932">
    <property type="entry name" value="Sec16"/>
    <property type="match status" value="1"/>
</dbReference>
<dbReference type="PANTHER" id="PTHR13402:SF6">
    <property type="entry name" value="SECRETORY 16, ISOFORM I"/>
    <property type="match status" value="1"/>
</dbReference>
<feature type="domain" description="Sec16 N-terminal" evidence="14">
    <location>
        <begin position="334"/>
        <end position="532"/>
    </location>
</feature>
<dbReference type="GO" id="GO:0070971">
    <property type="term" value="C:endoplasmic reticulum exit site"/>
    <property type="evidence" value="ECO:0007669"/>
    <property type="project" value="TreeGrafter"/>
</dbReference>
<dbReference type="GO" id="GO:0012507">
    <property type="term" value="C:ER to Golgi transport vesicle membrane"/>
    <property type="evidence" value="ECO:0007669"/>
    <property type="project" value="TreeGrafter"/>
</dbReference>
<evidence type="ECO:0000256" key="4">
    <source>
        <dbReference type="ARBA" id="ARBA00022824"/>
    </source>
</evidence>
<evidence type="ECO:0000256" key="1">
    <source>
        <dbReference type="ARBA" id="ARBA00004397"/>
    </source>
</evidence>
<proteinExistence type="inferred from homology"/>
<keyword evidence="16" id="KW-1185">Reference proteome</keyword>
<dbReference type="GO" id="GO:0006914">
    <property type="term" value="P:autophagy"/>
    <property type="evidence" value="ECO:0007669"/>
    <property type="project" value="UniProtKB-KW"/>
</dbReference>
<feature type="compositionally biased region" description="Polar residues" evidence="11">
    <location>
        <begin position="711"/>
        <end position="726"/>
    </location>
</feature>
<evidence type="ECO:0000256" key="2">
    <source>
        <dbReference type="ARBA" id="ARBA00005927"/>
    </source>
</evidence>